<feature type="non-terminal residue" evidence="2">
    <location>
        <position position="71"/>
    </location>
</feature>
<keyword evidence="1" id="KW-0472">Membrane</keyword>
<organism evidence="2 3">
    <name type="scientific">Paraglomus occultum</name>
    <dbReference type="NCBI Taxonomy" id="144539"/>
    <lineage>
        <taxon>Eukaryota</taxon>
        <taxon>Fungi</taxon>
        <taxon>Fungi incertae sedis</taxon>
        <taxon>Mucoromycota</taxon>
        <taxon>Glomeromycotina</taxon>
        <taxon>Glomeromycetes</taxon>
        <taxon>Paraglomerales</taxon>
        <taxon>Paraglomeraceae</taxon>
        <taxon>Paraglomus</taxon>
    </lineage>
</organism>
<evidence type="ECO:0000313" key="2">
    <source>
        <dbReference type="EMBL" id="CAG8649837.1"/>
    </source>
</evidence>
<proteinExistence type="predicted"/>
<dbReference type="Proteomes" id="UP000789572">
    <property type="component" value="Unassembled WGS sequence"/>
</dbReference>
<dbReference type="AlphaFoldDB" id="A0A9N9H5B0"/>
<gene>
    <name evidence="2" type="ORF">POCULU_LOCUS9888</name>
</gene>
<accession>A0A9N9H5B0</accession>
<feature type="transmembrane region" description="Helical" evidence="1">
    <location>
        <begin position="6"/>
        <end position="24"/>
    </location>
</feature>
<name>A0A9N9H5B0_9GLOM</name>
<keyword evidence="3" id="KW-1185">Reference proteome</keyword>
<protein>
    <submittedName>
        <fullName evidence="2">8413_t:CDS:1</fullName>
    </submittedName>
</protein>
<comment type="caution">
    <text evidence="2">The sequence shown here is derived from an EMBL/GenBank/DDBJ whole genome shotgun (WGS) entry which is preliminary data.</text>
</comment>
<keyword evidence="1" id="KW-0812">Transmembrane</keyword>
<sequence length="71" mass="8210">YYVLFAMLTNLNSFLFSVFPYAFVENYQSMVHTLFNVFSVKALTLVNAPPRAAIQWAKAPYALPEIDFRKL</sequence>
<dbReference type="EMBL" id="CAJVPJ010004221">
    <property type="protein sequence ID" value="CAG8649837.1"/>
    <property type="molecule type" value="Genomic_DNA"/>
</dbReference>
<reference evidence="2" key="1">
    <citation type="submission" date="2021-06" db="EMBL/GenBank/DDBJ databases">
        <authorList>
            <person name="Kallberg Y."/>
            <person name="Tangrot J."/>
            <person name="Rosling A."/>
        </authorList>
    </citation>
    <scope>NUCLEOTIDE SEQUENCE</scope>
    <source>
        <strain evidence="2">IA702</strain>
    </source>
</reference>
<evidence type="ECO:0000256" key="1">
    <source>
        <dbReference type="SAM" id="Phobius"/>
    </source>
</evidence>
<evidence type="ECO:0000313" key="3">
    <source>
        <dbReference type="Proteomes" id="UP000789572"/>
    </source>
</evidence>
<keyword evidence="1" id="KW-1133">Transmembrane helix</keyword>